<gene>
    <name evidence="8" type="ORF">IMZ08_16240</name>
</gene>
<evidence type="ECO:0000313" key="8">
    <source>
        <dbReference type="EMBL" id="MBE4909603.1"/>
    </source>
</evidence>
<feature type="transmembrane region" description="Helical" evidence="7">
    <location>
        <begin position="87"/>
        <end position="117"/>
    </location>
</feature>
<evidence type="ECO:0000256" key="6">
    <source>
        <dbReference type="ARBA" id="ARBA00023136"/>
    </source>
</evidence>
<feature type="transmembrane region" description="Helical" evidence="7">
    <location>
        <begin position="42"/>
        <end position="66"/>
    </location>
</feature>
<dbReference type="RefSeq" id="WP_193538413.1">
    <property type="nucleotide sequence ID" value="NZ_JADCLJ010000022.1"/>
</dbReference>
<evidence type="ECO:0000256" key="2">
    <source>
        <dbReference type="ARBA" id="ARBA00022448"/>
    </source>
</evidence>
<comment type="caution">
    <text evidence="8">The sequence shown here is derived from an EMBL/GenBank/DDBJ whole genome shotgun (WGS) entry which is preliminary data.</text>
</comment>
<feature type="transmembrane region" description="Helical" evidence="7">
    <location>
        <begin position="256"/>
        <end position="275"/>
    </location>
</feature>
<dbReference type="Gene3D" id="1.20.1250.20">
    <property type="entry name" value="MFS general substrate transporter like domains"/>
    <property type="match status" value="1"/>
</dbReference>
<evidence type="ECO:0000256" key="4">
    <source>
        <dbReference type="ARBA" id="ARBA00022692"/>
    </source>
</evidence>
<dbReference type="PRINTS" id="PR01988">
    <property type="entry name" value="EXPORTERBACE"/>
</dbReference>
<comment type="subcellular location">
    <subcellularLocation>
        <location evidence="1">Cell membrane</location>
        <topology evidence="1">Multi-pass membrane protein</topology>
    </subcellularLocation>
</comment>
<dbReference type="PANTHER" id="PTHR23513:SF6">
    <property type="entry name" value="MAJOR FACILITATOR SUPERFAMILY ASSOCIATED DOMAIN-CONTAINING PROTEIN"/>
    <property type="match status" value="1"/>
</dbReference>
<dbReference type="SUPFAM" id="SSF103473">
    <property type="entry name" value="MFS general substrate transporter"/>
    <property type="match status" value="1"/>
</dbReference>
<feature type="transmembrane region" description="Helical" evidence="7">
    <location>
        <begin position="228"/>
        <end position="250"/>
    </location>
</feature>
<sequence>MALWKDRRFMFLWVGQLASIFGSRFSEFAIPLIVLGLTGSPWQAGLVAVCSQVAPLLLSIPAGAWVEGRSKRQVAIMSEGVRVIVMAGLVLAVIFEVVTVWVLAGTLLVMGAAGVFFRIAFQSMVPGIVGRARLVQAHNYFEGADAISTLTGPALAGVVFTVLGMAMTLAVDMMSFLISLVGLLLIRFDESKGIKEEGKSKSTLKGVKDGLRYLIGSKVQRFVTANQLLLNFTTTAVVLTVIVFAKQTLVLNPVEIGLLLSAAGVGNVVGVFLLSRVSHLPWGYLFGGIMFVSGVGVGLMVFSETFVAAAIGMFLFDGALSMGFVVNGSARQAITPDHFLARVGSGGILLSGLAAILGSLFAGGISEFVSPQVALAGCSILLVVGAVVSVRLKEVSVPLDQVEPVEL</sequence>
<dbReference type="CDD" id="cd06173">
    <property type="entry name" value="MFS_MefA_like"/>
    <property type="match status" value="1"/>
</dbReference>
<keyword evidence="2" id="KW-0813">Transport</keyword>
<protein>
    <submittedName>
        <fullName evidence="8">MFS transporter</fullName>
    </submittedName>
</protein>
<keyword evidence="5 7" id="KW-1133">Transmembrane helix</keyword>
<feature type="transmembrane region" description="Helical" evidence="7">
    <location>
        <begin position="158"/>
        <end position="186"/>
    </location>
</feature>
<feature type="transmembrane region" description="Helical" evidence="7">
    <location>
        <begin position="282"/>
        <end position="302"/>
    </location>
</feature>
<accession>A0ABR9QM70</accession>
<keyword evidence="3" id="KW-1003">Cell membrane</keyword>
<evidence type="ECO:0000256" key="1">
    <source>
        <dbReference type="ARBA" id="ARBA00004651"/>
    </source>
</evidence>
<keyword evidence="9" id="KW-1185">Reference proteome</keyword>
<keyword evidence="4 7" id="KW-0812">Transmembrane</keyword>
<evidence type="ECO:0000256" key="3">
    <source>
        <dbReference type="ARBA" id="ARBA00022475"/>
    </source>
</evidence>
<reference evidence="8 9" key="1">
    <citation type="submission" date="2020-10" db="EMBL/GenBank/DDBJ databases">
        <title>Bacillus sp. HD4P25, an endophyte from a halophyte.</title>
        <authorList>
            <person name="Sun J.-Q."/>
        </authorList>
    </citation>
    <scope>NUCLEOTIDE SEQUENCE [LARGE SCALE GENOMIC DNA]</scope>
    <source>
        <strain evidence="8 9">YIM 93174</strain>
    </source>
</reference>
<name>A0ABR9QM70_9BACI</name>
<dbReference type="InterPro" id="IPR010290">
    <property type="entry name" value="TM_effector"/>
</dbReference>
<dbReference type="Pfam" id="PF05977">
    <property type="entry name" value="MFS_3"/>
    <property type="match status" value="1"/>
</dbReference>
<evidence type="ECO:0000313" key="9">
    <source>
        <dbReference type="Proteomes" id="UP001516662"/>
    </source>
</evidence>
<dbReference type="EMBL" id="JADCLJ010000022">
    <property type="protein sequence ID" value="MBE4909603.1"/>
    <property type="molecule type" value="Genomic_DNA"/>
</dbReference>
<feature type="transmembrane region" description="Helical" evidence="7">
    <location>
        <begin position="373"/>
        <end position="392"/>
    </location>
</feature>
<dbReference type="InterPro" id="IPR036259">
    <property type="entry name" value="MFS_trans_sf"/>
</dbReference>
<dbReference type="Proteomes" id="UP001516662">
    <property type="component" value="Unassembled WGS sequence"/>
</dbReference>
<dbReference type="PANTHER" id="PTHR23513">
    <property type="entry name" value="INTEGRAL MEMBRANE EFFLUX PROTEIN-RELATED"/>
    <property type="match status" value="1"/>
</dbReference>
<evidence type="ECO:0000256" key="5">
    <source>
        <dbReference type="ARBA" id="ARBA00022989"/>
    </source>
</evidence>
<organism evidence="8 9">
    <name type="scientific">Litchfieldia luteola</name>
    <dbReference type="NCBI Taxonomy" id="682179"/>
    <lineage>
        <taxon>Bacteria</taxon>
        <taxon>Bacillati</taxon>
        <taxon>Bacillota</taxon>
        <taxon>Bacilli</taxon>
        <taxon>Bacillales</taxon>
        <taxon>Bacillaceae</taxon>
        <taxon>Litchfieldia</taxon>
    </lineage>
</organism>
<feature type="transmembrane region" description="Helical" evidence="7">
    <location>
        <begin position="308"/>
        <end position="327"/>
    </location>
</feature>
<feature type="transmembrane region" description="Helical" evidence="7">
    <location>
        <begin position="339"/>
        <end position="361"/>
    </location>
</feature>
<proteinExistence type="predicted"/>
<keyword evidence="6 7" id="KW-0472">Membrane</keyword>
<evidence type="ECO:0000256" key="7">
    <source>
        <dbReference type="SAM" id="Phobius"/>
    </source>
</evidence>
<dbReference type="InterPro" id="IPR022324">
    <property type="entry name" value="Bacilysin_exporter_BacE_put"/>
</dbReference>